<dbReference type="EMBL" id="CP014581">
    <property type="protein sequence ID" value="ANB77971.1"/>
    <property type="molecule type" value="Genomic_DNA"/>
</dbReference>
<sequence length="137" mass="15465">MPVYALRCIGAASLRHSQWWTRGVTQSIHQAGNGGRRLIAFAATKAADARVHVCREELDGHAFERRIKNARLGVHPVERYHLAKNQTADVAPRSARCLPPECKRVRNDRVQQDADLRAANRILRMKRPARGSVRLVD</sequence>
<name>A0A160FXA8_9BURK</name>
<accession>A0A160FXA8</accession>
<keyword evidence="2" id="KW-1185">Reference proteome</keyword>
<reference evidence="1 2" key="1">
    <citation type="journal article" date="2016" name="Gene">
        <title>PacBio SMRT assembly of a complex multi-replicon genome reveals chlorocatechol degradative operon in a region of genome plasticity.</title>
        <authorList>
            <person name="Ricker N."/>
            <person name="Shen S.Y."/>
            <person name="Goordial J."/>
            <person name="Jin S."/>
            <person name="Fulthorpe R.R."/>
        </authorList>
    </citation>
    <scope>NUCLEOTIDE SEQUENCE [LARGE SCALE GENOMIC DNA]</scope>
    <source>
        <strain evidence="1 2">OLGA172</strain>
        <plasmid evidence="2">polga2</plasmid>
    </source>
</reference>
<gene>
    <name evidence="1" type="ORF">AYM40_37025</name>
</gene>
<dbReference type="AlphaFoldDB" id="A0A160FXA8"/>
<protein>
    <submittedName>
        <fullName evidence="1">Uncharacterized protein</fullName>
    </submittedName>
</protein>
<keyword evidence="1" id="KW-0614">Plasmid</keyword>
<evidence type="ECO:0000313" key="2">
    <source>
        <dbReference type="Proteomes" id="UP000076852"/>
    </source>
</evidence>
<organism evidence="1 2">
    <name type="scientific">Paraburkholderia phytofirmans OLGA172</name>
    <dbReference type="NCBI Taxonomy" id="1417228"/>
    <lineage>
        <taxon>Bacteria</taxon>
        <taxon>Pseudomonadati</taxon>
        <taxon>Pseudomonadota</taxon>
        <taxon>Betaproteobacteria</taxon>
        <taxon>Burkholderiales</taxon>
        <taxon>Burkholderiaceae</taxon>
        <taxon>Paraburkholderia</taxon>
    </lineage>
</organism>
<dbReference type="KEGG" id="buz:AYM40_37025"/>
<geneLocation type="plasmid" evidence="2">
    <name>polga2</name>
</geneLocation>
<evidence type="ECO:0000313" key="1">
    <source>
        <dbReference type="EMBL" id="ANB77971.1"/>
    </source>
</evidence>
<proteinExistence type="predicted"/>
<dbReference type="Proteomes" id="UP000076852">
    <property type="component" value="Plasmid pOLGA2"/>
</dbReference>